<evidence type="ECO:0000313" key="2">
    <source>
        <dbReference type="EMBL" id="KAK6925888.1"/>
    </source>
</evidence>
<reference evidence="2 3" key="1">
    <citation type="submission" date="2023-12" db="EMBL/GenBank/DDBJ databases">
        <title>A high-quality genome assembly for Dillenia turbinata (Dilleniales).</title>
        <authorList>
            <person name="Chanderbali A."/>
        </authorList>
    </citation>
    <scope>NUCLEOTIDE SEQUENCE [LARGE SCALE GENOMIC DNA]</scope>
    <source>
        <strain evidence="2">LSX21</strain>
        <tissue evidence="2">Leaf</tissue>
    </source>
</reference>
<comment type="caution">
    <text evidence="2">The sequence shown here is derived from an EMBL/GenBank/DDBJ whole genome shotgun (WGS) entry which is preliminary data.</text>
</comment>
<dbReference type="InterPro" id="IPR036291">
    <property type="entry name" value="NAD(P)-bd_dom_sf"/>
</dbReference>
<comment type="similarity">
    <text evidence="1">Belongs to the ornithine cyclodeaminase/mu-crystallin family.</text>
</comment>
<dbReference type="Gene3D" id="3.30.1780.10">
    <property type="entry name" value="ornithine cyclodeaminase, domain 1"/>
    <property type="match status" value="1"/>
</dbReference>
<keyword evidence="3" id="KW-1185">Reference proteome</keyword>
<dbReference type="AlphaFoldDB" id="A0AAN8VE10"/>
<dbReference type="NCBIfam" id="NF004793">
    <property type="entry name" value="PRK06141.1"/>
    <property type="match status" value="1"/>
</dbReference>
<dbReference type="GO" id="GO:0019752">
    <property type="term" value="P:carboxylic acid metabolic process"/>
    <property type="evidence" value="ECO:0007669"/>
    <property type="project" value="UniProtKB-ARBA"/>
</dbReference>
<protein>
    <submittedName>
        <fullName evidence="2">Ornithine cyclodeaminase/mu-crystallin</fullName>
    </submittedName>
</protein>
<name>A0AAN8VE10_9MAGN</name>
<evidence type="ECO:0000313" key="3">
    <source>
        <dbReference type="Proteomes" id="UP001370490"/>
    </source>
</evidence>
<dbReference type="GO" id="GO:0005737">
    <property type="term" value="C:cytoplasm"/>
    <property type="evidence" value="ECO:0007669"/>
    <property type="project" value="TreeGrafter"/>
</dbReference>
<dbReference type="EMBL" id="JBAMMX010000015">
    <property type="protein sequence ID" value="KAK6925888.1"/>
    <property type="molecule type" value="Genomic_DNA"/>
</dbReference>
<proteinExistence type="inferred from homology"/>
<dbReference type="SUPFAM" id="SSF51735">
    <property type="entry name" value="NAD(P)-binding Rossmann-fold domains"/>
    <property type="match status" value="1"/>
</dbReference>
<dbReference type="PANTHER" id="PTHR13812:SF19">
    <property type="entry name" value="KETIMINE REDUCTASE MU-CRYSTALLIN"/>
    <property type="match status" value="1"/>
</dbReference>
<dbReference type="FunFam" id="3.40.50.720:FF:000311">
    <property type="entry name" value="Ornithine cyclodeaminase"/>
    <property type="match status" value="1"/>
</dbReference>
<gene>
    <name evidence="2" type="ORF">RJ641_007607</name>
</gene>
<dbReference type="PANTHER" id="PTHR13812">
    <property type="entry name" value="KETIMINE REDUCTASE MU-CRYSTALLIN"/>
    <property type="match status" value="1"/>
</dbReference>
<dbReference type="Pfam" id="PF02423">
    <property type="entry name" value="OCD_Mu_crystall"/>
    <property type="match status" value="1"/>
</dbReference>
<sequence>MASTAITTKPVDPEPVFFNKDNLNSLLTFQTLITHLQNSLSSPSTLSLSSPHRQTFTITPTSTSLLLMPSWSSSPSLPYVGVKLVTHNPTNSALNISAVHASYVLFNSLTGQTLAFMDGTELTLWRTSCVSALASTFLSKANSEVLVMVGSGSLAPYLIKAHLTARPSLKKVIIWNRTVEKAKNLVEKLRSERELERVCFESSGCLEEVVKFGDIVSCATNSEAVLVKGEDLKVGAHLDLVGSFKESMRECDDEAIKRGRVFVDCENALVESGELVGAFDRGVISGEDICGTLVDLVKGEKGGRRSDDEVTVFKSVGSAVVDILGAQLVYETHLKNKGLRL</sequence>
<dbReference type="PIRSF" id="PIRSF001439">
    <property type="entry name" value="CryM"/>
    <property type="match status" value="1"/>
</dbReference>
<dbReference type="InterPro" id="IPR003462">
    <property type="entry name" value="ODC_Mu_crystall"/>
</dbReference>
<dbReference type="Gene3D" id="3.40.50.720">
    <property type="entry name" value="NAD(P)-binding Rossmann-like Domain"/>
    <property type="match status" value="1"/>
</dbReference>
<organism evidence="2 3">
    <name type="scientific">Dillenia turbinata</name>
    <dbReference type="NCBI Taxonomy" id="194707"/>
    <lineage>
        <taxon>Eukaryota</taxon>
        <taxon>Viridiplantae</taxon>
        <taxon>Streptophyta</taxon>
        <taxon>Embryophyta</taxon>
        <taxon>Tracheophyta</taxon>
        <taxon>Spermatophyta</taxon>
        <taxon>Magnoliopsida</taxon>
        <taxon>eudicotyledons</taxon>
        <taxon>Gunneridae</taxon>
        <taxon>Pentapetalae</taxon>
        <taxon>Dilleniales</taxon>
        <taxon>Dilleniaceae</taxon>
        <taxon>Dillenia</taxon>
    </lineage>
</organism>
<dbReference type="GO" id="GO:0016491">
    <property type="term" value="F:oxidoreductase activity"/>
    <property type="evidence" value="ECO:0007669"/>
    <property type="project" value="UniProtKB-ARBA"/>
</dbReference>
<dbReference type="InterPro" id="IPR023401">
    <property type="entry name" value="ODC_N"/>
</dbReference>
<dbReference type="Proteomes" id="UP001370490">
    <property type="component" value="Unassembled WGS sequence"/>
</dbReference>
<accession>A0AAN8VE10</accession>
<evidence type="ECO:0000256" key="1">
    <source>
        <dbReference type="ARBA" id="ARBA00008903"/>
    </source>
</evidence>